<proteinExistence type="predicted"/>
<evidence type="ECO:0000259" key="1">
    <source>
        <dbReference type="Pfam" id="PF20056"/>
    </source>
</evidence>
<reference evidence="2 3" key="1">
    <citation type="journal article" date="2017" name="Int. J. Syst. Evol. Microbiol.">
        <title>Rhodosalinus sediminis gen. nov., sp. nov., isolated from marine saltern.</title>
        <authorList>
            <person name="Guo L.Y."/>
            <person name="Ling S.K."/>
            <person name="Li C.M."/>
            <person name="Chen G.J."/>
            <person name="Du Z.J."/>
        </authorList>
    </citation>
    <scope>NUCLEOTIDE SEQUENCE [LARGE SCALE GENOMIC DNA]</scope>
    <source>
        <strain evidence="2 3">WDN1C137</strain>
    </source>
</reference>
<evidence type="ECO:0000313" key="2">
    <source>
        <dbReference type="EMBL" id="REC54039.1"/>
    </source>
</evidence>
<dbReference type="AlphaFoldDB" id="A0A3D9BKJ4"/>
<keyword evidence="3" id="KW-1185">Reference proteome</keyword>
<feature type="domain" description="DUF6455" evidence="1">
    <location>
        <begin position="9"/>
        <end position="88"/>
    </location>
</feature>
<protein>
    <recommendedName>
        <fullName evidence="1">DUF6455 domain-containing protein</fullName>
    </recommendedName>
</protein>
<organism evidence="2 3">
    <name type="scientific">Rhodosalinus sediminis</name>
    <dbReference type="NCBI Taxonomy" id="1940533"/>
    <lineage>
        <taxon>Bacteria</taxon>
        <taxon>Pseudomonadati</taxon>
        <taxon>Pseudomonadota</taxon>
        <taxon>Alphaproteobacteria</taxon>
        <taxon>Rhodobacterales</taxon>
        <taxon>Paracoccaceae</taxon>
        <taxon>Rhodosalinus</taxon>
    </lineage>
</organism>
<dbReference type="EMBL" id="QOHR01000039">
    <property type="protein sequence ID" value="REC54039.1"/>
    <property type="molecule type" value="Genomic_DNA"/>
</dbReference>
<name>A0A3D9BKJ4_9RHOB</name>
<evidence type="ECO:0000313" key="3">
    <source>
        <dbReference type="Proteomes" id="UP000257131"/>
    </source>
</evidence>
<gene>
    <name evidence="2" type="ORF">DRV84_14370</name>
</gene>
<accession>A0A3D9BKJ4</accession>
<comment type="caution">
    <text evidence="2">The sequence shown here is derived from an EMBL/GenBank/DDBJ whole genome shotgun (WGS) entry which is preliminary data.</text>
</comment>
<dbReference type="Pfam" id="PF20056">
    <property type="entry name" value="DUF6455"/>
    <property type="match status" value="1"/>
</dbReference>
<dbReference type="RefSeq" id="WP_115981929.1">
    <property type="nucleotide sequence ID" value="NZ_QOHR01000039.1"/>
</dbReference>
<dbReference type="OrthoDB" id="7859249at2"/>
<sequence length="89" mass="9218">MTHILDGPTTRDHAFWIARSVARKLGLDLTAALADGRLTASGYAQLVARCEACPVAGACQRWLADPALPAGAQPVAGCANAEDFAALAR</sequence>
<dbReference type="InterPro" id="IPR045601">
    <property type="entry name" value="DUF6455"/>
</dbReference>
<dbReference type="Proteomes" id="UP000257131">
    <property type="component" value="Unassembled WGS sequence"/>
</dbReference>